<reference evidence="1" key="1">
    <citation type="submission" date="2017-12" db="EMBL/GenBank/DDBJ databases">
        <title>Sequencing the genomes of 1000 Actinobacteria strains.</title>
        <authorList>
            <person name="Klenk H.-P."/>
        </authorList>
    </citation>
    <scope>NUCLEOTIDE SEQUENCE [LARGE SCALE GENOMIC DNA]</scope>
    <source>
        <strain evidence="1">DSM 44228</strain>
    </source>
</reference>
<sequence>MLASAAMGRPLASRSASSSLTIQALTYAVHITAKRLVLLVTLCVFDERLLQVLGERLSSHARIDAVGHIVDEVV</sequence>
<protein>
    <submittedName>
        <fullName evidence="1">Uncharacterized protein</fullName>
    </submittedName>
</protein>
<gene>
    <name evidence="1" type="ORF">A8926_1947</name>
</gene>
<dbReference type="Proteomes" id="UP000233786">
    <property type="component" value="Unassembled WGS sequence"/>
</dbReference>
<name>A0A2N3XUL4_SACSN</name>
<comment type="caution">
    <text evidence="1">The sequence shown here is derived from an EMBL/GenBank/DDBJ whole genome shotgun (WGS) entry which is preliminary data.</text>
</comment>
<proteinExistence type="predicted"/>
<dbReference type="EMBL" id="PJNB01000001">
    <property type="protein sequence ID" value="PKW14339.1"/>
    <property type="molecule type" value="Genomic_DNA"/>
</dbReference>
<dbReference type="AlphaFoldDB" id="A0A2N3XUL4"/>
<dbReference type="STRING" id="994479.GCA_000194155_02127"/>
<organism evidence="1 2">
    <name type="scientific">Saccharopolyspora spinosa</name>
    <dbReference type="NCBI Taxonomy" id="60894"/>
    <lineage>
        <taxon>Bacteria</taxon>
        <taxon>Bacillati</taxon>
        <taxon>Actinomycetota</taxon>
        <taxon>Actinomycetes</taxon>
        <taxon>Pseudonocardiales</taxon>
        <taxon>Pseudonocardiaceae</taxon>
        <taxon>Saccharopolyspora</taxon>
    </lineage>
</organism>
<evidence type="ECO:0000313" key="1">
    <source>
        <dbReference type="EMBL" id="PKW14339.1"/>
    </source>
</evidence>
<keyword evidence="2" id="KW-1185">Reference proteome</keyword>
<accession>A0A2N3XUL4</accession>
<evidence type="ECO:0000313" key="2">
    <source>
        <dbReference type="Proteomes" id="UP000233786"/>
    </source>
</evidence>